<dbReference type="SUPFAM" id="SSF161098">
    <property type="entry name" value="MetI-like"/>
    <property type="match status" value="1"/>
</dbReference>
<evidence type="ECO:0000259" key="8">
    <source>
        <dbReference type="PROSITE" id="PS50928"/>
    </source>
</evidence>
<sequence length="331" mass="35768">MKSSIASRAGRSLLTLFSVFVIAFLLTQVAYRNPAATLAPRNATQEALDAVARQYNLDQPWYVQLWYYLVQGPPIQGTPTGLLNWPPSLGYSFKESRPVTELILEKFPVTISLAVGALVLWLLFSIVAGVLAAWKPGKAFDVLSSTASFIGLSIPTFLGGILLLYFLYYTLSMNGFDFFPGGGYVSLREDPAEWARHLLLPWATLLIVQVAAFQRIVRSSMLEVLGADYIRTARAKGVPERRVLFSHSLSAALNPIITLGGLEFASILGGAIVTEQIFGLDGVGRLALSAATGGDFPVVLGVALLSAAVFVAVNFVVDIITHWRDPFGATG</sequence>
<dbReference type="InterPro" id="IPR000515">
    <property type="entry name" value="MetI-like"/>
</dbReference>
<organism evidence="9 10">
    <name type="scientific">Arthrobacter ginkgonis</name>
    <dbReference type="NCBI Taxonomy" id="1630594"/>
    <lineage>
        <taxon>Bacteria</taxon>
        <taxon>Bacillati</taxon>
        <taxon>Actinomycetota</taxon>
        <taxon>Actinomycetes</taxon>
        <taxon>Micrococcales</taxon>
        <taxon>Micrococcaceae</taxon>
        <taxon>Arthrobacter</taxon>
    </lineage>
</organism>
<keyword evidence="5 7" id="KW-1133">Transmembrane helix</keyword>
<keyword evidence="3" id="KW-1003">Cell membrane</keyword>
<keyword evidence="4 7" id="KW-0812">Transmembrane</keyword>
<evidence type="ECO:0000256" key="1">
    <source>
        <dbReference type="ARBA" id="ARBA00004651"/>
    </source>
</evidence>
<evidence type="ECO:0000256" key="3">
    <source>
        <dbReference type="ARBA" id="ARBA00022475"/>
    </source>
</evidence>
<evidence type="ECO:0000256" key="4">
    <source>
        <dbReference type="ARBA" id="ARBA00022692"/>
    </source>
</evidence>
<keyword evidence="10" id="KW-1185">Reference proteome</keyword>
<evidence type="ECO:0000313" key="10">
    <source>
        <dbReference type="Proteomes" id="UP001500752"/>
    </source>
</evidence>
<evidence type="ECO:0000256" key="6">
    <source>
        <dbReference type="ARBA" id="ARBA00023136"/>
    </source>
</evidence>
<feature type="domain" description="ABC transmembrane type-1" evidence="8">
    <location>
        <begin position="107"/>
        <end position="321"/>
    </location>
</feature>
<feature type="transmembrane region" description="Helical" evidence="7">
    <location>
        <begin position="194"/>
        <end position="213"/>
    </location>
</feature>
<keyword evidence="6 7" id="KW-0472">Membrane</keyword>
<dbReference type="Proteomes" id="UP001500752">
    <property type="component" value="Unassembled WGS sequence"/>
</dbReference>
<gene>
    <name evidence="9" type="ORF">GCM10023081_18820</name>
</gene>
<dbReference type="EMBL" id="BAABEO010000011">
    <property type="protein sequence ID" value="GAA3680922.1"/>
    <property type="molecule type" value="Genomic_DNA"/>
</dbReference>
<accession>A0ABP7C8J7</accession>
<comment type="similarity">
    <text evidence="7">Belongs to the binding-protein-dependent transport system permease family.</text>
</comment>
<dbReference type="CDD" id="cd06261">
    <property type="entry name" value="TM_PBP2"/>
    <property type="match status" value="1"/>
</dbReference>
<feature type="transmembrane region" description="Helical" evidence="7">
    <location>
        <begin position="251"/>
        <end position="278"/>
    </location>
</feature>
<comment type="caution">
    <text evidence="9">The sequence shown here is derived from an EMBL/GenBank/DDBJ whole genome shotgun (WGS) entry which is preliminary data.</text>
</comment>
<dbReference type="InterPro" id="IPR045621">
    <property type="entry name" value="BPD_transp_1_N"/>
</dbReference>
<dbReference type="Pfam" id="PF19300">
    <property type="entry name" value="BPD_transp_1_N"/>
    <property type="match status" value="1"/>
</dbReference>
<reference evidence="10" key="1">
    <citation type="journal article" date="2019" name="Int. J. Syst. Evol. Microbiol.">
        <title>The Global Catalogue of Microorganisms (GCM) 10K type strain sequencing project: providing services to taxonomists for standard genome sequencing and annotation.</title>
        <authorList>
            <consortium name="The Broad Institute Genomics Platform"/>
            <consortium name="The Broad Institute Genome Sequencing Center for Infectious Disease"/>
            <person name="Wu L."/>
            <person name="Ma J."/>
        </authorList>
    </citation>
    <scope>NUCLEOTIDE SEQUENCE [LARGE SCALE GENOMIC DNA]</scope>
    <source>
        <strain evidence="10">JCM 30742</strain>
    </source>
</reference>
<comment type="subcellular location">
    <subcellularLocation>
        <location evidence="1 7">Cell membrane</location>
        <topology evidence="1 7">Multi-pass membrane protein</topology>
    </subcellularLocation>
</comment>
<dbReference type="InterPro" id="IPR035906">
    <property type="entry name" value="MetI-like_sf"/>
</dbReference>
<feature type="transmembrane region" description="Helical" evidence="7">
    <location>
        <begin position="12"/>
        <end position="31"/>
    </location>
</feature>
<evidence type="ECO:0000313" key="9">
    <source>
        <dbReference type="EMBL" id="GAA3680922.1"/>
    </source>
</evidence>
<dbReference type="PROSITE" id="PS50928">
    <property type="entry name" value="ABC_TM1"/>
    <property type="match status" value="1"/>
</dbReference>
<feature type="transmembrane region" description="Helical" evidence="7">
    <location>
        <begin position="111"/>
        <end position="134"/>
    </location>
</feature>
<dbReference type="RefSeq" id="WP_345150283.1">
    <property type="nucleotide sequence ID" value="NZ_BAABEO010000011.1"/>
</dbReference>
<keyword evidence="2 7" id="KW-0813">Transport</keyword>
<dbReference type="PANTHER" id="PTHR43163:SF6">
    <property type="entry name" value="DIPEPTIDE TRANSPORT SYSTEM PERMEASE PROTEIN DPPB-RELATED"/>
    <property type="match status" value="1"/>
</dbReference>
<dbReference type="Pfam" id="PF00528">
    <property type="entry name" value="BPD_transp_1"/>
    <property type="match status" value="1"/>
</dbReference>
<evidence type="ECO:0000256" key="7">
    <source>
        <dbReference type="RuleBase" id="RU363032"/>
    </source>
</evidence>
<feature type="transmembrane region" description="Helical" evidence="7">
    <location>
        <begin position="146"/>
        <end position="168"/>
    </location>
</feature>
<proteinExistence type="inferred from homology"/>
<evidence type="ECO:0000256" key="2">
    <source>
        <dbReference type="ARBA" id="ARBA00022448"/>
    </source>
</evidence>
<dbReference type="PANTHER" id="PTHR43163">
    <property type="entry name" value="DIPEPTIDE TRANSPORT SYSTEM PERMEASE PROTEIN DPPB-RELATED"/>
    <property type="match status" value="1"/>
</dbReference>
<name>A0ABP7C8J7_9MICC</name>
<dbReference type="Gene3D" id="1.10.3720.10">
    <property type="entry name" value="MetI-like"/>
    <property type="match status" value="1"/>
</dbReference>
<evidence type="ECO:0000256" key="5">
    <source>
        <dbReference type="ARBA" id="ARBA00022989"/>
    </source>
</evidence>
<feature type="transmembrane region" description="Helical" evidence="7">
    <location>
        <begin position="298"/>
        <end position="317"/>
    </location>
</feature>
<protein>
    <submittedName>
        <fullName evidence="9">ABC transporter permease</fullName>
    </submittedName>
</protein>